<gene>
    <name evidence="1" type="ORF">J2S23_001842</name>
</gene>
<name>A0ABT9YUI7_9STRE</name>
<proteinExistence type="predicted"/>
<evidence type="ECO:0000313" key="2">
    <source>
        <dbReference type="Proteomes" id="UP001223079"/>
    </source>
</evidence>
<dbReference type="EMBL" id="JAUSTM010000021">
    <property type="protein sequence ID" value="MDQ0223267.1"/>
    <property type="molecule type" value="Genomic_DNA"/>
</dbReference>
<organism evidence="1 2">
    <name type="scientific">Streptococcus moroccensis</name>
    <dbReference type="NCBI Taxonomy" id="1451356"/>
    <lineage>
        <taxon>Bacteria</taxon>
        <taxon>Bacillati</taxon>
        <taxon>Bacillota</taxon>
        <taxon>Bacilli</taxon>
        <taxon>Lactobacillales</taxon>
        <taxon>Streptococcaceae</taxon>
        <taxon>Streptococcus</taxon>
    </lineage>
</organism>
<dbReference type="RefSeq" id="WP_307122416.1">
    <property type="nucleotide sequence ID" value="NZ_JAUSTM010000021.1"/>
</dbReference>
<reference evidence="1 2" key="1">
    <citation type="submission" date="2023-07" db="EMBL/GenBank/DDBJ databases">
        <title>Genomic Encyclopedia of Type Strains, Phase IV (KMG-IV): sequencing the most valuable type-strain genomes for metagenomic binning, comparative biology and taxonomic classification.</title>
        <authorList>
            <person name="Goeker M."/>
        </authorList>
    </citation>
    <scope>NUCLEOTIDE SEQUENCE [LARGE SCALE GENOMIC DNA]</scope>
    <source>
        <strain evidence="1 2">DSM 105143</strain>
    </source>
</reference>
<protein>
    <recommendedName>
        <fullName evidence="3">YolD-like protein</fullName>
    </recommendedName>
</protein>
<evidence type="ECO:0008006" key="3">
    <source>
        <dbReference type="Google" id="ProtNLM"/>
    </source>
</evidence>
<dbReference type="Proteomes" id="UP001223079">
    <property type="component" value="Unassembled WGS sequence"/>
</dbReference>
<sequence>MKKIFSKFFLMLNHYINAIEHQIKGQEQGINPDILKTIRQALEAKMAVHVIYGNQHFTGTVIRFDQTKSQVVLENFKKSITLIIDLHEIKKIAVLPPRLQKIAES</sequence>
<keyword evidence="2" id="KW-1185">Reference proteome</keyword>
<accession>A0ABT9YUI7</accession>
<evidence type="ECO:0000313" key="1">
    <source>
        <dbReference type="EMBL" id="MDQ0223267.1"/>
    </source>
</evidence>
<comment type="caution">
    <text evidence="1">The sequence shown here is derived from an EMBL/GenBank/DDBJ whole genome shotgun (WGS) entry which is preliminary data.</text>
</comment>